<feature type="domain" description="Carbohydrate-binding/sugar hydrolysis" evidence="5">
    <location>
        <begin position="2624"/>
        <end position="2779"/>
    </location>
</feature>
<evidence type="ECO:0000256" key="1">
    <source>
        <dbReference type="ARBA" id="ARBA00005695"/>
    </source>
</evidence>
<dbReference type="EMBL" id="LAZR01002033">
    <property type="protein sequence ID" value="KKN35508.1"/>
    <property type="molecule type" value="Genomic_DNA"/>
</dbReference>
<dbReference type="InterPro" id="IPR006626">
    <property type="entry name" value="PbH1"/>
</dbReference>
<keyword evidence="4" id="KW-0677">Repeat</keyword>
<dbReference type="NCBIfam" id="TIGR03804">
    <property type="entry name" value="para_beta_helix"/>
    <property type="match status" value="14"/>
</dbReference>
<evidence type="ECO:0000256" key="2">
    <source>
        <dbReference type="ARBA" id="ARBA00022448"/>
    </source>
</evidence>
<evidence type="ECO:0000256" key="3">
    <source>
        <dbReference type="ARBA" id="ARBA00022729"/>
    </source>
</evidence>
<feature type="domain" description="Carbohydrate-binding/sugar hydrolysis" evidence="5">
    <location>
        <begin position="2795"/>
        <end position="2940"/>
    </location>
</feature>
<dbReference type="SUPFAM" id="SSF51126">
    <property type="entry name" value="Pectin lyase-like"/>
    <property type="match status" value="6"/>
</dbReference>
<dbReference type="SMART" id="SM00722">
    <property type="entry name" value="CASH"/>
    <property type="match status" value="5"/>
</dbReference>
<dbReference type="SUPFAM" id="SSF101898">
    <property type="entry name" value="NHL repeat"/>
    <property type="match status" value="1"/>
</dbReference>
<dbReference type="Pfam" id="PF13229">
    <property type="entry name" value="Beta_helix"/>
    <property type="match status" value="2"/>
</dbReference>
<dbReference type="InterPro" id="IPR039424">
    <property type="entry name" value="SBP_5"/>
</dbReference>
<dbReference type="SMART" id="SM00710">
    <property type="entry name" value="PbH1"/>
    <property type="match status" value="42"/>
</dbReference>
<accession>A0A0F9T1Z1</accession>
<dbReference type="GO" id="GO:1904680">
    <property type="term" value="F:peptide transmembrane transporter activity"/>
    <property type="evidence" value="ECO:0007669"/>
    <property type="project" value="TreeGrafter"/>
</dbReference>
<gene>
    <name evidence="6" type="ORF">LCGC14_0782950</name>
</gene>
<dbReference type="InterPro" id="IPR039448">
    <property type="entry name" value="Beta_helix"/>
</dbReference>
<evidence type="ECO:0000256" key="4">
    <source>
        <dbReference type="ARBA" id="ARBA00022737"/>
    </source>
</evidence>
<dbReference type="Gene3D" id="3.30.1920.20">
    <property type="match status" value="2"/>
</dbReference>
<dbReference type="InterPro" id="IPR006633">
    <property type="entry name" value="Carb-bd_sugar_hydrolysis-dom"/>
</dbReference>
<dbReference type="Gene3D" id="3.10.105.10">
    <property type="entry name" value="Dipeptide-binding Protein, Domain 3"/>
    <property type="match status" value="1"/>
</dbReference>
<dbReference type="Gene3D" id="2.160.20.10">
    <property type="entry name" value="Single-stranded right-handed beta-helix, Pectin lyase-like"/>
    <property type="match status" value="7"/>
</dbReference>
<keyword evidence="2" id="KW-0813">Transport</keyword>
<dbReference type="Pfam" id="PF05048">
    <property type="entry name" value="NosD"/>
    <property type="match status" value="4"/>
</dbReference>
<name>A0A0F9T1Z1_9ZZZZ</name>
<protein>
    <recommendedName>
        <fullName evidence="5">Carbohydrate-binding/sugar hydrolysis domain-containing protein</fullName>
    </recommendedName>
</protein>
<dbReference type="GO" id="GO:0015833">
    <property type="term" value="P:peptide transport"/>
    <property type="evidence" value="ECO:0007669"/>
    <property type="project" value="TreeGrafter"/>
</dbReference>
<dbReference type="Gene3D" id="3.40.190.10">
    <property type="entry name" value="Periplasmic binding protein-like II"/>
    <property type="match status" value="1"/>
</dbReference>
<evidence type="ECO:0000259" key="5">
    <source>
        <dbReference type="SMART" id="SM00722"/>
    </source>
</evidence>
<dbReference type="InterPro" id="IPR022441">
    <property type="entry name" value="Para_beta_helix_rpt-2"/>
</dbReference>
<evidence type="ECO:0000313" key="6">
    <source>
        <dbReference type="EMBL" id="KKN35508.1"/>
    </source>
</evidence>
<dbReference type="InterPro" id="IPR007742">
    <property type="entry name" value="NosD_dom"/>
</dbReference>
<comment type="similarity">
    <text evidence="1">Belongs to the bacterial solute-binding protein 5 family.</text>
</comment>
<dbReference type="Gene3D" id="3.90.76.10">
    <property type="entry name" value="Dipeptide-binding Protein, Domain 1"/>
    <property type="match status" value="1"/>
</dbReference>
<proteinExistence type="inferred from homology"/>
<sequence length="3425" mass="382698">MDRKNLRLTAFISLFIALFFILSITTMNIVKAESPDNEPILRYGMNYGPSEIDPHNAWEENAFIVFDQVVETLFTNNYSDPDLPVIPSLAADFGVWSSNGFSYTVSLKTGIEFHDGYIFNATSVKWSFDRLAYFMNITGDLPPQKAVTIIDEIYRWDGNSPIIESVDIIDEFTVTFNLNYPFVALESLLCFSGSAILSPMSTPATDYIDKYSGILVGTGPFVFDHYTPDVEIKFSAFENYWREPAQIKTLYFSIISDTIARENALLAGNIDFISNPSTSMLSTFGADPNLIVDGGSTTTIYYLGMNNKLYNRTWRKAISYAINYDYMINELLENNSVRLKSPLPEGVQFADDYFDVPTYNLTTARGFMQSMGFGVGFSTDAEWDAVAVSSDPFLEVNFSYNLGNAFRTGMNALLEDNLRKIGIKVIDNGLDWMSYLELLLGIGSPTGQPQFDKLSLWIYGWNPEYNDPITIIDPLLTNVSIYNGAQVNDLYLGQLMALGTIETDSDIRGDIYNELQRYVVEDLVPWAFLYSPIEYVVYHKNITGYQWNNLGRISFYELSVLDSGPVTDTTPPNISVNYYDTEANFSNGFIYIEAEVFDNIQLDLHIQIEFYNPIGILIDTINMSSIGGNTFSANWSVNSYAAMNNYYFTIYAYDNSSNLSTETQYFNIIEDTPEPVEYWILSPFIIDDNGNGDYTWAQAVNEAWCSGSGTINDPYIIENISINANGFRWCLTIENSNEYFVIRNSVFYNNSPGVWDSAVFLNHTYNGIIEYNDISYNNGSGILLIASENNLISENIVSNNQINGIYLNSSNSNIISMNEIKNNGAGINFIDSDSGIAEYNNIENNSWGILLYNSNYVFIHGNTIKTSEIGLYAYMSMGCEVIENSIENHTLIGIFIAYGSSDLRFYNNRFTGSYPNAYDDGFNSIWDNGVIGNYWDDYSGEDLNNDGIGDTPYIIYGSSGSMDNFPLWDDGPQPDLIPPNISSIYYWVHSIEGKFNLTIYAEISDDIQLQLPIVLEINYPNGTVARISYLENIYGNIFYYNKSIDLLPTGLDYYFTIYANDTSGNVASETMFFDIDKTPPTTNITLDGIPGINGWYISSVNVTLIPIDDLVGVNHTWYNLDGGSFHLYNGPILISKEGLTTINYFSVDNNWNQESILSKQVYINYTSDPDTSSPEITITFYDDEAVNGTGTISVSAIITDNILVQEPVIIKFYDPVGIEFWSDNMTGLDSSNYIYSWNVSSSPPGYNYSFIIFAYDISNNLAMKLLYFDILELPVPSGDYELEWYRLRTGEGTQGGFGVAVDSSGNTYQTGYTMDGPHGRNDLIIIKTSTSGLQLWSRTFGGAYDDIGFDVAIDSLGFIYIVGTLDSYPSNSDEKILILKYDNTGNLIWNKTWDDIQNSNGRGLVIDSEDNLIVVGYTNGGVKDMVIIKYNNSGAKLWEKTWGGSGYEGRYGLDVAVDSQNNIFVVCQSSSISAGYGFLKYNSFGDLIWEIPIGGAIALAVDSNDSVYIGGQTSGYKLSLKKYSNSGNNEWSISWGGSSNYRCRNIAIDSKGNVFLGATKWNSMDEKFLIVMFNNSGSFKWEMEWGSQYSMMNEVSGITIDIQDSVYISGYIDYYDGVSDEMVLLKFSKDIGIIFDTTSPEIEITHYNTEIIYGSGISTINASIFDGVLLQEPVIIKFFTPIGTEILFDEMSEFGTTVHQYSLNNSLFTIGNNYYFTIYAYDNSGNAAFETRYFDIISIEPEPGYWTLTPFVIDEYGGGDYTWGEVVNEPWCSGSGTSSDPYIIENITINSNWIGSSIEVKNSNVYFIIRNSTFLNAGSGSWPDFDAGIKLVNTINALIINNYCKFNLDNGIFLYNSDYNQVIGNIAYNNDKDGIYLYRSFNNLISKNHLTENVDHGIYIREGNSNQIIENFASENRNGIYIYRGNYNGLHRNIFFRNTQAGIYFYGGFPSPHNQYNSITENIIYENYNGISLSLSDRNQILNNNIFNNSFYGITLHGTVSLNQLSGNVIDLNYIGIYLNQVTSNTINGNIISNSIEVGVRIINMGGGYSADNNLFYENSFIDNGINAIDDGVNNQWENGIIGNYWDDYIGVDTNDDGIGDSPHYIPGWAGSTDNLPIWDDGPGAPDYISPITNIDCYGNLGLNGWYISEVNFTLSVFDENSGVNFTEYSFDGISWITYSGFFLLTSEGNYTIFYRSVDNEGNIESIKSFFLQIDLTSPTTFATLHGVIGYRGWYISNINITFLTEDLISGINFTEYSTDGNNWINANTSVILTIDGNVSFYYRSIDYAGNTEIIQSLYFGFDLSSPLTDVNLEGDLGLNGLYTSNISVNLSTFDNFSGVNFTEYSFDAINWVIYNSPFFISQEGLTTVYYRSIDNVGNIEDYSSVQTKIDKDSPETTISFNKNPYIDNWYEPDVFVSLIATDDSSGILHSEYSYDGINWISYSIPFNIPLSGQVNIYYRSVDNAGNLESFKISSIKVIYTSIVIDDLGNDDYTWAEAVDETWCTGSGTWSDPYIIENIIVSGEYSKSSIEIRNSEVFFIIQNSLFYASGFGSHQFYDYEAGINLANVTNSYIINNTFSDNNGAGIFLYLSNNNTVSGNIINGAGAGALTGHSGIYLLESHYNFIMNNNANNNSYDGISMLFSDNNVVSGNIANYNEGDGIFMPDSNNNMVSGNTLNHNWQDGIYASNSHNNTFLGNIANYNGAGIVLWSSDNNTVSGNTANNNGWLGGIYIRNGKNNMVSGNTANDNDGFGIYLKDSVENFIMDNNANYNNDNGIYLQFSNNNMIVANNASDTGHYGIVLEVSDNNNIMENNANYNYYEGIYLYLSDNNVVSGNTANNNEGDGIYIYNSDYNTILGNTANYNDYDGIYIPSSDKNTIFGNTANYNNWAGITLSNSHDNAVSGNNVSNNEGYGIYFDLSNNNTVSGNSANNNKMYGIFIQAISNENLISGNNIIGNGIFIQNSYSNIIRNNIITNGTYISANSGIYLQFSSSNLISGNLISSSFGYGLLIDVNSSYNEVSDNIIMSDWGDGITIGVNSGHNVITRNIIIYNWWGIVIEETSNNNLIYNNYLANDDWNAIDMGLNNSWDNGTIGNYWNDYTGVDSNDDGIGDTPYNITGLGGSIDHFPIWDDGKDVFPPGEYLEIIIDILLNLEIPEETEHLVEKAILFLTQAKEKFDKGMFYEAYEKIGDSILLLMAAGDMGANTQEIIDSLNFLTQYIVDTVMEITIDIVGEDNKFIIRAQEDYETALLMLDLEDYDQAVKFFKFSYRNIMKARGKLITESFMSDLLERLNELQELQTTNISAEALNYLQQAENKLLLAIEKVNSSLLAASMFQLKEVVKGLLGAENNGVNVTALINSIIKNADDVAYQKLIETSSLLLGESNKHLDNAWNNYNKANNLWNIGKYESALNYYAKTILKTQDALK</sequence>
<dbReference type="NCBIfam" id="NF047446">
    <property type="entry name" value="barrel_OmpL47"/>
    <property type="match status" value="5"/>
</dbReference>
<feature type="domain" description="Carbohydrate-binding/sugar hydrolysis" evidence="5">
    <location>
        <begin position="1783"/>
        <end position="1923"/>
    </location>
</feature>
<dbReference type="SUPFAM" id="SSF53850">
    <property type="entry name" value="Periplasmic binding protein-like II"/>
    <property type="match status" value="1"/>
</dbReference>
<dbReference type="InterPro" id="IPR011050">
    <property type="entry name" value="Pectin_lyase_fold/virulence"/>
</dbReference>
<organism evidence="6">
    <name type="scientific">marine sediment metagenome</name>
    <dbReference type="NCBI Taxonomy" id="412755"/>
    <lineage>
        <taxon>unclassified sequences</taxon>
        <taxon>metagenomes</taxon>
        <taxon>ecological metagenomes</taxon>
    </lineage>
</organism>
<dbReference type="PANTHER" id="PTHR30290:SF9">
    <property type="entry name" value="OLIGOPEPTIDE-BINDING PROTEIN APPA"/>
    <property type="match status" value="1"/>
</dbReference>
<feature type="domain" description="Carbohydrate-binding/sugar hydrolysis" evidence="5">
    <location>
        <begin position="689"/>
        <end position="830"/>
    </location>
</feature>
<dbReference type="Pfam" id="PF00496">
    <property type="entry name" value="SBP_bac_5"/>
    <property type="match status" value="1"/>
</dbReference>
<dbReference type="InterPro" id="IPR000914">
    <property type="entry name" value="SBP_5_dom"/>
</dbReference>
<dbReference type="CDD" id="cd00995">
    <property type="entry name" value="PBP2_NikA_DppA_OppA_like"/>
    <property type="match status" value="1"/>
</dbReference>
<dbReference type="InterPro" id="IPR058094">
    <property type="entry name" value="Ig-like_OmpL47-like"/>
</dbReference>
<dbReference type="InterPro" id="IPR012334">
    <property type="entry name" value="Pectin_lyas_fold"/>
</dbReference>
<reference evidence="6" key="1">
    <citation type="journal article" date="2015" name="Nature">
        <title>Complex archaea that bridge the gap between prokaryotes and eukaryotes.</title>
        <authorList>
            <person name="Spang A."/>
            <person name="Saw J.H."/>
            <person name="Jorgensen S.L."/>
            <person name="Zaremba-Niedzwiedzka K."/>
            <person name="Martijn J."/>
            <person name="Lind A.E."/>
            <person name="van Eijk R."/>
            <person name="Schleper C."/>
            <person name="Guy L."/>
            <person name="Ettema T.J."/>
        </authorList>
    </citation>
    <scope>NUCLEOTIDE SEQUENCE</scope>
</reference>
<comment type="caution">
    <text evidence="6">The sequence shown here is derived from an EMBL/GenBank/DDBJ whole genome shotgun (WGS) entry which is preliminary data.</text>
</comment>
<keyword evidence="3" id="KW-0732">Signal</keyword>
<feature type="domain" description="Carbohydrate-binding/sugar hydrolysis" evidence="5">
    <location>
        <begin position="1939"/>
        <end position="2095"/>
    </location>
</feature>
<dbReference type="PANTHER" id="PTHR30290">
    <property type="entry name" value="PERIPLASMIC BINDING COMPONENT OF ABC TRANSPORTER"/>
    <property type="match status" value="1"/>
</dbReference>